<name>A5DMV8_PICGU</name>
<accession>A5DMV8</accession>
<dbReference type="PROSITE" id="PS51450">
    <property type="entry name" value="LRR"/>
    <property type="match status" value="1"/>
</dbReference>
<dbReference type="Proteomes" id="UP000001997">
    <property type="component" value="Unassembled WGS sequence"/>
</dbReference>
<evidence type="ECO:0000313" key="3">
    <source>
        <dbReference type="Proteomes" id="UP000001997"/>
    </source>
</evidence>
<proteinExistence type="predicted"/>
<reference evidence="2 3" key="1">
    <citation type="journal article" date="2009" name="Nature">
        <title>Evolution of pathogenicity and sexual reproduction in eight Candida genomes.</title>
        <authorList>
            <person name="Butler G."/>
            <person name="Rasmussen M.D."/>
            <person name="Lin M.F."/>
            <person name="Santos M.A."/>
            <person name="Sakthikumar S."/>
            <person name="Munro C.A."/>
            <person name="Rheinbay E."/>
            <person name="Grabherr M."/>
            <person name="Forche A."/>
            <person name="Reedy J.L."/>
            <person name="Agrafioti I."/>
            <person name="Arnaud M.B."/>
            <person name="Bates S."/>
            <person name="Brown A.J."/>
            <person name="Brunke S."/>
            <person name="Costanzo M.C."/>
            <person name="Fitzpatrick D.A."/>
            <person name="de Groot P.W."/>
            <person name="Harris D."/>
            <person name="Hoyer L.L."/>
            <person name="Hube B."/>
            <person name="Klis F.M."/>
            <person name="Kodira C."/>
            <person name="Lennard N."/>
            <person name="Logue M.E."/>
            <person name="Martin R."/>
            <person name="Neiman A.M."/>
            <person name="Nikolaou E."/>
            <person name="Quail M.A."/>
            <person name="Quinn J."/>
            <person name="Santos M.C."/>
            <person name="Schmitzberger F.F."/>
            <person name="Sherlock G."/>
            <person name="Shah P."/>
            <person name="Silverstein K.A."/>
            <person name="Skrzypek M.S."/>
            <person name="Soll D."/>
            <person name="Staggs R."/>
            <person name="Stansfield I."/>
            <person name="Stumpf M.P."/>
            <person name="Sudbery P.E."/>
            <person name="Srikantha T."/>
            <person name="Zeng Q."/>
            <person name="Berman J."/>
            <person name="Berriman M."/>
            <person name="Heitman J."/>
            <person name="Gow N.A."/>
            <person name="Lorenz M.C."/>
            <person name="Birren B.W."/>
            <person name="Kellis M."/>
            <person name="Cuomo C.A."/>
        </authorList>
    </citation>
    <scope>NUCLEOTIDE SEQUENCE [LARGE SCALE GENOMIC DNA]</scope>
    <source>
        <strain evidence="3">ATCC 6260 / CBS 566 / DSM 6381 / JCM 1539 / NBRC 10279 / NRRL Y-324</strain>
    </source>
</reference>
<sequence length="485" mass="55644">MNLDDLPCEVITHCFSYLSTKHLVKILSLENISENILQALAENCNHLWHSKQIRGIDIRTIEGTEDIEGIQGIEGTGVYNETDFDRFLQIHKILEKKSLKCPLWFHCRWENIFDMEKDLDEINMVYNGQKLGISVDFKDPAFQVYPIFSDHDINLKITCLSLNPFRGYCIDLNNFPKLETFYGEKCEMRVDHSHPSLKTVILNSVTFSTLPTNLIKLFARDCTIRMNENHPKLEALKVLSLKCEREPFGFSSLVRVLWNKDLEHFSYIGEGAIEEDEVLTMVGPKVTSFGFSGSISAKIPSSLSSLYSLYGGNLKKLTDFSHLSSLTLWQPSGNINDCKLPPNLLDLALYRPRGIIGYNFFLPISLRKLSVHWAHFQDLEDFFPPEIVDLELICCEIESIDEWLKPARLKRLSLETNAVSTFKAFLPCCEYLCLRRNILKKVEIEAPVLEHIDLDENKLYTIPKLPACLKVLILSNNVLYLPIMS</sequence>
<dbReference type="InterPro" id="IPR001810">
    <property type="entry name" value="F-box_dom"/>
</dbReference>
<evidence type="ECO:0000313" key="2">
    <source>
        <dbReference type="EMBL" id="EDK40511.2"/>
    </source>
</evidence>
<dbReference type="KEGG" id="pgu:PGUG_04609"/>
<dbReference type="RefSeq" id="XP_001483880.2">
    <property type="nucleotide sequence ID" value="XM_001483830.1"/>
</dbReference>
<dbReference type="SUPFAM" id="SSF52058">
    <property type="entry name" value="L domain-like"/>
    <property type="match status" value="1"/>
</dbReference>
<dbReference type="InterPro" id="IPR032675">
    <property type="entry name" value="LRR_dom_sf"/>
</dbReference>
<dbReference type="VEuPathDB" id="FungiDB:PGUG_04609"/>
<organism evidence="2 3">
    <name type="scientific">Meyerozyma guilliermondii (strain ATCC 6260 / CBS 566 / DSM 6381 / JCM 1539 / NBRC 10279 / NRRL Y-324)</name>
    <name type="common">Yeast</name>
    <name type="synonym">Candida guilliermondii</name>
    <dbReference type="NCBI Taxonomy" id="294746"/>
    <lineage>
        <taxon>Eukaryota</taxon>
        <taxon>Fungi</taxon>
        <taxon>Dikarya</taxon>
        <taxon>Ascomycota</taxon>
        <taxon>Saccharomycotina</taxon>
        <taxon>Pichiomycetes</taxon>
        <taxon>Debaryomycetaceae</taxon>
        <taxon>Meyerozyma</taxon>
    </lineage>
</organism>
<dbReference type="AlphaFoldDB" id="A5DMV8"/>
<keyword evidence="3" id="KW-1185">Reference proteome</keyword>
<dbReference type="Gene3D" id="3.80.10.10">
    <property type="entry name" value="Ribonuclease Inhibitor"/>
    <property type="match status" value="1"/>
</dbReference>
<dbReference type="PROSITE" id="PS50181">
    <property type="entry name" value="FBOX"/>
    <property type="match status" value="1"/>
</dbReference>
<dbReference type="HOGENOM" id="CLU_562727_0_0_1"/>
<feature type="domain" description="F-box" evidence="1">
    <location>
        <begin position="1"/>
        <end position="51"/>
    </location>
</feature>
<dbReference type="GeneID" id="5125334"/>
<evidence type="ECO:0000259" key="1">
    <source>
        <dbReference type="PROSITE" id="PS50181"/>
    </source>
</evidence>
<dbReference type="InterPro" id="IPR001611">
    <property type="entry name" value="Leu-rich_rpt"/>
</dbReference>
<dbReference type="EMBL" id="CH408159">
    <property type="protein sequence ID" value="EDK40511.2"/>
    <property type="molecule type" value="Genomic_DNA"/>
</dbReference>
<dbReference type="InParanoid" id="A5DMV8"/>
<protein>
    <recommendedName>
        <fullName evidence="1">F-box domain-containing protein</fullName>
    </recommendedName>
</protein>
<gene>
    <name evidence="2" type="ORF">PGUG_04609</name>
</gene>